<name>A0A383D5G3_9ZZZZ</name>
<sequence length="237" mass="26820">YTWMVDTLRRGYRLFGKRLYWDRRHHSGKTHRGEPGMWVRLRHTSWSPDFASWSPHVPILPIDGYDRPHDQVYMNNAFVYDDMYVGFAQILHALDDWSLDVDLTYSRDGEDWFRPPEARAILPRGEGVTWDSGRMAMLPSAPVQLGDQLYFYYTTGASYHGPAPPRELPPGTERPGLCLATLRVDGFAGMLAEGEGGVIRTRPLYIAHPDLLINADATRGLCRVGLLDEGGVPLAGY</sequence>
<dbReference type="EMBL" id="UINC01214364">
    <property type="protein sequence ID" value="SVE39564.1"/>
    <property type="molecule type" value="Genomic_DNA"/>
</dbReference>
<proteinExistence type="predicted"/>
<organism evidence="1">
    <name type="scientific">marine metagenome</name>
    <dbReference type="NCBI Taxonomy" id="408172"/>
    <lineage>
        <taxon>unclassified sequences</taxon>
        <taxon>metagenomes</taxon>
        <taxon>ecological metagenomes</taxon>
    </lineage>
</organism>
<reference evidence="1" key="1">
    <citation type="submission" date="2018-05" db="EMBL/GenBank/DDBJ databases">
        <authorList>
            <person name="Lanie J.A."/>
            <person name="Ng W.-L."/>
            <person name="Kazmierczak K.M."/>
            <person name="Andrzejewski T.M."/>
            <person name="Davidsen T.M."/>
            <person name="Wayne K.J."/>
            <person name="Tettelin H."/>
            <person name="Glass J.I."/>
            <person name="Rusch D."/>
            <person name="Podicherti R."/>
            <person name="Tsui H.-C.T."/>
            <person name="Winkler M.E."/>
        </authorList>
    </citation>
    <scope>NUCLEOTIDE SEQUENCE</scope>
</reference>
<evidence type="ECO:0000313" key="1">
    <source>
        <dbReference type="EMBL" id="SVE39564.1"/>
    </source>
</evidence>
<feature type="non-terminal residue" evidence="1">
    <location>
        <position position="1"/>
    </location>
</feature>
<gene>
    <name evidence="1" type="ORF">METZ01_LOCUS492418</name>
</gene>
<evidence type="ECO:0008006" key="2">
    <source>
        <dbReference type="Google" id="ProtNLM"/>
    </source>
</evidence>
<protein>
    <recommendedName>
        <fullName evidence="2">Glycosidase</fullName>
    </recommendedName>
</protein>
<feature type="non-terminal residue" evidence="1">
    <location>
        <position position="237"/>
    </location>
</feature>
<dbReference type="AlphaFoldDB" id="A0A383D5G3"/>
<accession>A0A383D5G3</accession>